<feature type="non-terminal residue" evidence="6">
    <location>
        <position position="108"/>
    </location>
</feature>
<keyword evidence="3" id="KW-0636">Prenylation</keyword>
<organism evidence="6 7">
    <name type="scientific">Cannabis sativa</name>
    <name type="common">Hemp</name>
    <name type="synonym">Marijuana</name>
    <dbReference type="NCBI Taxonomy" id="3483"/>
    <lineage>
        <taxon>Eukaryota</taxon>
        <taxon>Viridiplantae</taxon>
        <taxon>Streptophyta</taxon>
        <taxon>Embryophyta</taxon>
        <taxon>Tracheophyta</taxon>
        <taxon>Spermatophyta</taxon>
        <taxon>Magnoliopsida</taxon>
        <taxon>eudicotyledons</taxon>
        <taxon>Gunneridae</taxon>
        <taxon>Pentapetalae</taxon>
        <taxon>rosids</taxon>
        <taxon>fabids</taxon>
        <taxon>Rosales</taxon>
        <taxon>Cannabaceae</taxon>
        <taxon>Cannabis</taxon>
    </lineage>
</organism>
<dbReference type="Proteomes" id="UP000525078">
    <property type="component" value="Unassembled WGS sequence"/>
</dbReference>
<name>A0A7J6HKS4_CANSA</name>
<dbReference type="InterPro" id="IPR006121">
    <property type="entry name" value="HMA_dom"/>
</dbReference>
<dbReference type="SUPFAM" id="SSF55008">
    <property type="entry name" value="HMA, heavy metal-associated domain"/>
    <property type="match status" value="1"/>
</dbReference>
<keyword evidence="2" id="KW-0479">Metal-binding</keyword>
<protein>
    <recommendedName>
        <fullName evidence="5">HMA domain-containing protein</fullName>
    </recommendedName>
</protein>
<sequence>MKPVLRTTLVKVHLHCHQCARDLEEKLIRRKGIHSVKADMKTQILVVDGSIEGEKLVSFLRRKVHKHAEIIISGNKEEKKVETIKQEKEEIITSIDSGSKVEIKEQVK</sequence>
<dbReference type="InterPro" id="IPR036163">
    <property type="entry name" value="HMA_dom_sf"/>
</dbReference>
<gene>
    <name evidence="6" type="ORF">F8388_001685</name>
</gene>
<dbReference type="GO" id="GO:0046872">
    <property type="term" value="F:metal ion binding"/>
    <property type="evidence" value="ECO:0007669"/>
    <property type="project" value="UniProtKB-KW"/>
</dbReference>
<dbReference type="AlphaFoldDB" id="A0A7J6HKS4"/>
<comment type="caution">
    <text evidence="6">The sequence shown here is derived from an EMBL/GenBank/DDBJ whole genome shotgun (WGS) entry which is preliminary data.</text>
</comment>
<dbReference type="InterPro" id="IPR044577">
    <property type="entry name" value="HIPP4/7/8/17/18/19"/>
</dbReference>
<evidence type="ECO:0000256" key="3">
    <source>
        <dbReference type="ARBA" id="ARBA00023289"/>
    </source>
</evidence>
<dbReference type="PROSITE" id="PS50846">
    <property type="entry name" value="HMA_2"/>
    <property type="match status" value="1"/>
</dbReference>
<evidence type="ECO:0000259" key="5">
    <source>
        <dbReference type="PROSITE" id="PS50846"/>
    </source>
</evidence>
<dbReference type="EMBL" id="JAATIP010000007">
    <property type="protein sequence ID" value="KAF4395298.1"/>
    <property type="molecule type" value="Genomic_DNA"/>
</dbReference>
<dbReference type="Gene3D" id="3.30.70.100">
    <property type="match status" value="1"/>
</dbReference>
<dbReference type="PANTHER" id="PTHR46195:SF12">
    <property type="entry name" value="HEAVY METAL-ASSOCIATED ISOPRENYLATED PLANT PROTEIN 4"/>
    <property type="match status" value="1"/>
</dbReference>
<evidence type="ECO:0000313" key="7">
    <source>
        <dbReference type="Proteomes" id="UP000525078"/>
    </source>
</evidence>
<evidence type="ECO:0000256" key="1">
    <source>
        <dbReference type="ARBA" id="ARBA00022481"/>
    </source>
</evidence>
<evidence type="ECO:0000256" key="4">
    <source>
        <dbReference type="ARBA" id="ARBA00024045"/>
    </source>
</evidence>
<feature type="domain" description="HMA" evidence="5">
    <location>
        <begin position="5"/>
        <end position="68"/>
    </location>
</feature>
<accession>A0A7J6HKS4</accession>
<keyword evidence="1" id="KW-0488">Methylation</keyword>
<keyword evidence="3" id="KW-0449">Lipoprotein</keyword>
<dbReference type="Pfam" id="PF00403">
    <property type="entry name" value="HMA"/>
    <property type="match status" value="1"/>
</dbReference>
<evidence type="ECO:0000313" key="6">
    <source>
        <dbReference type="EMBL" id="KAF4395298.1"/>
    </source>
</evidence>
<dbReference type="CDD" id="cd00371">
    <property type="entry name" value="HMA"/>
    <property type="match status" value="1"/>
</dbReference>
<dbReference type="PANTHER" id="PTHR46195">
    <property type="entry name" value="HEAVY METAL-ASSOCIATED ISOPRENYLATED PLANT PROTEIN 7"/>
    <property type="match status" value="1"/>
</dbReference>
<evidence type="ECO:0000256" key="2">
    <source>
        <dbReference type="ARBA" id="ARBA00022723"/>
    </source>
</evidence>
<comment type="similarity">
    <text evidence="4">Belongs to the HIPP family.</text>
</comment>
<reference evidence="6 7" key="1">
    <citation type="journal article" date="2020" name="bioRxiv">
        <title>Sequence and annotation of 42 cannabis genomes reveals extensive copy number variation in cannabinoid synthesis and pathogen resistance genes.</title>
        <authorList>
            <person name="Mckernan K.J."/>
            <person name="Helbert Y."/>
            <person name="Kane L.T."/>
            <person name="Ebling H."/>
            <person name="Zhang L."/>
            <person name="Liu B."/>
            <person name="Eaton Z."/>
            <person name="Mclaughlin S."/>
            <person name="Kingan S."/>
            <person name="Baybayan P."/>
            <person name="Concepcion G."/>
            <person name="Jordan M."/>
            <person name="Riva A."/>
            <person name="Barbazuk W."/>
            <person name="Harkins T."/>
        </authorList>
    </citation>
    <scope>NUCLEOTIDE SEQUENCE [LARGE SCALE GENOMIC DNA]</scope>
    <source>
        <strain evidence="7">cv. Jamaican Lion 4</strain>
        <tissue evidence="6">Leaf</tissue>
    </source>
</reference>
<proteinExistence type="inferred from homology"/>